<comment type="caution">
    <text evidence="2">The sequence shown here is derived from an EMBL/GenBank/DDBJ whole genome shotgun (WGS) entry which is preliminary data.</text>
</comment>
<dbReference type="InterPro" id="IPR007730">
    <property type="entry name" value="SPOR-like_dom"/>
</dbReference>
<evidence type="ECO:0000313" key="2">
    <source>
        <dbReference type="EMBL" id="GGE32714.1"/>
    </source>
</evidence>
<accession>A0A917A773</accession>
<dbReference type="AlphaFoldDB" id="A0A917A773"/>
<dbReference type="PROSITE" id="PS51724">
    <property type="entry name" value="SPOR"/>
    <property type="match status" value="1"/>
</dbReference>
<dbReference type="SUPFAM" id="SSF110997">
    <property type="entry name" value="Sporulation related repeat"/>
    <property type="match status" value="1"/>
</dbReference>
<organism evidence="2 3">
    <name type="scientific">Primorskyibacter flagellatus</name>
    <dbReference type="NCBI Taxonomy" id="1387277"/>
    <lineage>
        <taxon>Bacteria</taxon>
        <taxon>Pseudomonadati</taxon>
        <taxon>Pseudomonadota</taxon>
        <taxon>Alphaproteobacteria</taxon>
        <taxon>Rhodobacterales</taxon>
        <taxon>Roseobacteraceae</taxon>
        <taxon>Primorskyibacter</taxon>
    </lineage>
</organism>
<gene>
    <name evidence="2" type="ORF">GCM10011360_20690</name>
</gene>
<reference evidence="3" key="1">
    <citation type="journal article" date="2019" name="Int. J. Syst. Evol. Microbiol.">
        <title>The Global Catalogue of Microorganisms (GCM) 10K type strain sequencing project: providing services to taxonomists for standard genome sequencing and annotation.</title>
        <authorList>
            <consortium name="The Broad Institute Genomics Platform"/>
            <consortium name="The Broad Institute Genome Sequencing Center for Infectious Disease"/>
            <person name="Wu L."/>
            <person name="Ma J."/>
        </authorList>
    </citation>
    <scope>NUCLEOTIDE SEQUENCE [LARGE SCALE GENOMIC DNA]</scope>
    <source>
        <strain evidence="3">CGMCC 1.12664</strain>
    </source>
</reference>
<keyword evidence="3" id="KW-1185">Reference proteome</keyword>
<name>A0A917A773_9RHOB</name>
<proteinExistence type="predicted"/>
<dbReference type="Pfam" id="PF05036">
    <property type="entry name" value="SPOR"/>
    <property type="match status" value="1"/>
</dbReference>
<feature type="domain" description="SPOR" evidence="1">
    <location>
        <begin position="288"/>
        <end position="367"/>
    </location>
</feature>
<sequence length="367" mass="37350">MAIGLGTTCGPVVRLAAALGVLTLAAGCTETGGNLFKATPGASESSSGGSTRLVERDVEAPEVFQATEAGLWDGRPSLGGVWVAHPDVTEPERALIRNTANAKFVIGALFKPSLERSGPRFQVSSDAAEALGLLAGQPVNLSVTALRREEVPTATAEPETTETVEGSPVIAAAPAASAATADQMPAPAEVATATLDPVAGASAALDRAESTGAAEEVRESAAVAEPTPKKRRFFWQKKEPASAEVVAEAPAVEALASAETVASPAPVSAPAPAPVASAPLPKAAAKPASTLDKPYLQIGIFSVEQNAKNTAVAMRQSGIIPSVLKQTSKGKTFWRVVVGPATTTAERAELLTKIKAAGFTDAYAVTN</sequence>
<dbReference type="Gene3D" id="3.30.70.1070">
    <property type="entry name" value="Sporulation related repeat"/>
    <property type="match status" value="1"/>
</dbReference>
<dbReference type="RefSeq" id="WP_229737526.1">
    <property type="nucleotide sequence ID" value="NZ_BMFJ01000001.1"/>
</dbReference>
<evidence type="ECO:0000259" key="1">
    <source>
        <dbReference type="PROSITE" id="PS51724"/>
    </source>
</evidence>
<protein>
    <recommendedName>
        <fullName evidence="1">SPOR domain-containing protein</fullName>
    </recommendedName>
</protein>
<dbReference type="Proteomes" id="UP000612855">
    <property type="component" value="Unassembled WGS sequence"/>
</dbReference>
<dbReference type="EMBL" id="BMFJ01000001">
    <property type="protein sequence ID" value="GGE32714.1"/>
    <property type="molecule type" value="Genomic_DNA"/>
</dbReference>
<dbReference type="InterPro" id="IPR036680">
    <property type="entry name" value="SPOR-like_sf"/>
</dbReference>
<dbReference type="GO" id="GO:0042834">
    <property type="term" value="F:peptidoglycan binding"/>
    <property type="evidence" value="ECO:0007669"/>
    <property type="project" value="InterPro"/>
</dbReference>
<evidence type="ECO:0000313" key="3">
    <source>
        <dbReference type="Proteomes" id="UP000612855"/>
    </source>
</evidence>